<proteinExistence type="predicted"/>
<evidence type="ECO:0000313" key="1">
    <source>
        <dbReference type="EMBL" id="AYB32467.1"/>
    </source>
</evidence>
<dbReference type="EMBL" id="CP032382">
    <property type="protein sequence ID" value="AYB32467.1"/>
    <property type="molecule type" value="Genomic_DNA"/>
</dbReference>
<organism evidence="1 2">
    <name type="scientific">Chryseolinea soli</name>
    <dbReference type="NCBI Taxonomy" id="2321403"/>
    <lineage>
        <taxon>Bacteria</taxon>
        <taxon>Pseudomonadati</taxon>
        <taxon>Bacteroidota</taxon>
        <taxon>Cytophagia</taxon>
        <taxon>Cytophagales</taxon>
        <taxon>Fulvivirgaceae</taxon>
        <taxon>Chryseolinea</taxon>
    </lineage>
</organism>
<protein>
    <recommendedName>
        <fullName evidence="3">DUF481 domain-containing protein</fullName>
    </recommendedName>
</protein>
<name>A0A385SQD5_9BACT</name>
<reference evidence="2" key="1">
    <citation type="submission" date="2018-09" db="EMBL/GenBank/DDBJ databases">
        <title>Chryseolinea sp. KIS68-18 isolated from soil.</title>
        <authorList>
            <person name="Weon H.-Y."/>
            <person name="Kwon S.-W."/>
            <person name="Lee S.A."/>
        </authorList>
    </citation>
    <scope>NUCLEOTIDE SEQUENCE [LARGE SCALE GENOMIC DNA]</scope>
    <source>
        <strain evidence="2">KIS68-18</strain>
    </source>
</reference>
<accession>A0A385SQD5</accession>
<keyword evidence="2" id="KW-1185">Reference proteome</keyword>
<evidence type="ECO:0008006" key="3">
    <source>
        <dbReference type="Google" id="ProtNLM"/>
    </source>
</evidence>
<evidence type="ECO:0000313" key="2">
    <source>
        <dbReference type="Proteomes" id="UP000266183"/>
    </source>
</evidence>
<gene>
    <name evidence="1" type="ORF">D4L85_18645</name>
</gene>
<dbReference type="AlphaFoldDB" id="A0A385SQD5"/>
<sequence>MWGAIALALPIFPTWAQDKPAATLESVHAPEEKLNLLFYTRMIRSADGQFRLDQSLVSNFKLNPWLRLELGLRHGERSGKFMAYDGYKVELQTKSFFKIVRFVARMSDKISDYPTPSYAESNYLLIAEGKHPVSHAFTVLGALGTVWSTHRDNTTDGLPDMKGAGDPYLTYKVGLRYRLDKGFLEATTGSYDVFNPYALDSPFVQLAFDHEISHRWTFYSYFRHQYDWHTGAALNEFLCLGARLHFFKE</sequence>
<dbReference type="KEGG" id="chk:D4L85_18645"/>
<dbReference type="Proteomes" id="UP000266183">
    <property type="component" value="Chromosome"/>
</dbReference>